<dbReference type="AlphaFoldDB" id="A0A7I8VQZ8"/>
<comment type="similarity">
    <text evidence="1">Belongs to the THEM6 family.</text>
</comment>
<dbReference type="EMBL" id="CAJFCJ010000007">
    <property type="protein sequence ID" value="CAD5117742.1"/>
    <property type="molecule type" value="Genomic_DNA"/>
</dbReference>
<dbReference type="Proteomes" id="UP000549394">
    <property type="component" value="Unassembled WGS sequence"/>
</dbReference>
<dbReference type="Pfam" id="PF13279">
    <property type="entry name" value="4HBT_2"/>
    <property type="match status" value="1"/>
</dbReference>
<dbReference type="InterPro" id="IPR051490">
    <property type="entry name" value="THEM6_lcsJ_thioesterase"/>
</dbReference>
<evidence type="ECO:0000313" key="4">
    <source>
        <dbReference type="Proteomes" id="UP000549394"/>
    </source>
</evidence>
<accession>A0A7I8VQZ8</accession>
<comment type="caution">
    <text evidence="3">The sequence shown here is derived from an EMBL/GenBank/DDBJ whole genome shotgun (WGS) entry which is preliminary data.</text>
</comment>
<dbReference type="InterPro" id="IPR029069">
    <property type="entry name" value="HotDog_dom_sf"/>
</dbReference>
<sequence length="115" mass="13569">MKKLAKQAILSVAGSTIRYRRSLQYWEKYEIITKLVYFDDKSFYVEQKFVSLKDNFTSAVAYVKVSVRKISPLEILKQLENLPEEELKMDCPDYIRSWIDFNDKSSNSLKADKKN</sequence>
<gene>
    <name evidence="3" type="ORF">DGYR_LOCUS6243</name>
</gene>
<name>A0A7I8VQZ8_9ANNE</name>
<evidence type="ECO:0000256" key="2">
    <source>
        <dbReference type="ARBA" id="ARBA00041112"/>
    </source>
</evidence>
<protein>
    <recommendedName>
        <fullName evidence="2">Protein THEM6</fullName>
    </recommendedName>
</protein>
<evidence type="ECO:0000256" key="1">
    <source>
        <dbReference type="ARBA" id="ARBA00038228"/>
    </source>
</evidence>
<keyword evidence="4" id="KW-1185">Reference proteome</keyword>
<reference evidence="3 4" key="1">
    <citation type="submission" date="2020-08" db="EMBL/GenBank/DDBJ databases">
        <authorList>
            <person name="Hejnol A."/>
        </authorList>
    </citation>
    <scope>NUCLEOTIDE SEQUENCE [LARGE SCALE GENOMIC DNA]</scope>
</reference>
<dbReference type="PANTHER" id="PTHR12475">
    <property type="match status" value="1"/>
</dbReference>
<organism evidence="3 4">
    <name type="scientific">Dimorphilus gyrociliatus</name>
    <dbReference type="NCBI Taxonomy" id="2664684"/>
    <lineage>
        <taxon>Eukaryota</taxon>
        <taxon>Metazoa</taxon>
        <taxon>Spiralia</taxon>
        <taxon>Lophotrochozoa</taxon>
        <taxon>Annelida</taxon>
        <taxon>Polychaeta</taxon>
        <taxon>Polychaeta incertae sedis</taxon>
        <taxon>Dinophilidae</taxon>
        <taxon>Dimorphilus</taxon>
    </lineage>
</organism>
<dbReference type="PANTHER" id="PTHR12475:SF4">
    <property type="entry name" value="PROTEIN THEM6"/>
    <property type="match status" value="1"/>
</dbReference>
<dbReference type="OrthoDB" id="265761at2759"/>
<proteinExistence type="inferred from homology"/>
<dbReference type="SUPFAM" id="SSF54637">
    <property type="entry name" value="Thioesterase/thiol ester dehydrase-isomerase"/>
    <property type="match status" value="1"/>
</dbReference>
<dbReference type="Gene3D" id="3.10.129.10">
    <property type="entry name" value="Hotdog Thioesterase"/>
    <property type="match status" value="1"/>
</dbReference>
<evidence type="ECO:0000313" key="3">
    <source>
        <dbReference type="EMBL" id="CAD5117742.1"/>
    </source>
</evidence>